<evidence type="ECO:0000256" key="9">
    <source>
        <dbReference type="SAM" id="Phobius"/>
    </source>
</evidence>
<dbReference type="GO" id="GO:0022857">
    <property type="term" value="F:transmembrane transporter activity"/>
    <property type="evidence" value="ECO:0007669"/>
    <property type="project" value="InterPro"/>
</dbReference>
<evidence type="ECO:0000313" key="11">
    <source>
        <dbReference type="Proteomes" id="UP000269573"/>
    </source>
</evidence>
<dbReference type="InterPro" id="IPR001851">
    <property type="entry name" value="ABC_transp_permease"/>
</dbReference>
<dbReference type="Proteomes" id="UP000269573">
    <property type="component" value="Unassembled WGS sequence"/>
</dbReference>
<keyword evidence="2" id="KW-0813">Transport</keyword>
<proteinExistence type="inferred from homology"/>
<evidence type="ECO:0000256" key="1">
    <source>
        <dbReference type="ARBA" id="ARBA00004651"/>
    </source>
</evidence>
<evidence type="ECO:0000256" key="2">
    <source>
        <dbReference type="ARBA" id="ARBA00022448"/>
    </source>
</evidence>
<feature type="transmembrane region" description="Helical" evidence="9">
    <location>
        <begin position="219"/>
        <end position="238"/>
    </location>
</feature>
<gene>
    <name evidence="10" type="ORF">EDM59_22820</name>
</gene>
<dbReference type="GO" id="GO:0006865">
    <property type="term" value="P:amino acid transport"/>
    <property type="evidence" value="ECO:0007669"/>
    <property type="project" value="UniProtKB-KW"/>
</dbReference>
<feature type="transmembrane region" description="Helical" evidence="9">
    <location>
        <begin position="12"/>
        <end position="35"/>
    </location>
</feature>
<dbReference type="RefSeq" id="WP_122925723.1">
    <property type="nucleotide sequence ID" value="NZ_RHHU01000015.1"/>
</dbReference>
<dbReference type="InterPro" id="IPR052157">
    <property type="entry name" value="BCAA_transport_permease"/>
</dbReference>
<feature type="transmembrane region" description="Helical" evidence="9">
    <location>
        <begin position="194"/>
        <end position="213"/>
    </location>
</feature>
<feature type="transmembrane region" description="Helical" evidence="9">
    <location>
        <begin position="101"/>
        <end position="124"/>
    </location>
</feature>
<protein>
    <submittedName>
        <fullName evidence="10">Branched-chain amino acid ABC transporter permease</fullName>
    </submittedName>
</protein>
<comment type="subcellular location">
    <subcellularLocation>
        <location evidence="1">Cell membrane</location>
        <topology evidence="1">Multi-pass membrane protein</topology>
    </subcellularLocation>
</comment>
<sequence>MNELSPLLAQLVNGLIIGSIYGLMALGLTVIFGVLKIVNFSHGEFYMLGAYASYFVSQTMGLHPVAGIFVAILATFFLGVLIEKALLTPLYENKVERKDEYALLITFGLSLFLINMALAVFGPFQKSAPALTGGTIDLGVITLSSGKVLAALIAIALLLIMLFLINKTWLGTALRAISQDRDTSAIMGINAKRLGSIAFGLGACMAGAAGALLGPVFLVYPIMGTVPAIKSFVIIVLGSMGSIKGAIYGSLLVGLVESLGVFFLSPAYRDVYSFLILILILLCKPRGLFGGAQWNN</sequence>
<comment type="caution">
    <text evidence="10">The sequence shown here is derived from an EMBL/GenBank/DDBJ whole genome shotgun (WGS) entry which is preliminary data.</text>
</comment>
<feature type="transmembrane region" description="Helical" evidence="9">
    <location>
        <begin position="245"/>
        <end position="265"/>
    </location>
</feature>
<dbReference type="EMBL" id="RHHU01000015">
    <property type="protein sequence ID" value="RNB81466.1"/>
    <property type="molecule type" value="Genomic_DNA"/>
</dbReference>
<keyword evidence="4 9" id="KW-0812">Transmembrane</keyword>
<feature type="transmembrane region" description="Helical" evidence="9">
    <location>
        <begin position="55"/>
        <end position="81"/>
    </location>
</feature>
<feature type="transmembrane region" description="Helical" evidence="9">
    <location>
        <begin position="144"/>
        <end position="165"/>
    </location>
</feature>
<organism evidence="10 11">
    <name type="scientific">Brevibacillus nitrificans</name>
    <dbReference type="NCBI Taxonomy" id="651560"/>
    <lineage>
        <taxon>Bacteria</taxon>
        <taxon>Bacillati</taxon>
        <taxon>Bacillota</taxon>
        <taxon>Bacilli</taxon>
        <taxon>Bacillales</taxon>
        <taxon>Paenibacillaceae</taxon>
        <taxon>Brevibacillus</taxon>
    </lineage>
</organism>
<accession>A0A3M8D066</accession>
<keyword evidence="7 9" id="KW-0472">Membrane</keyword>
<reference evidence="10 11" key="1">
    <citation type="submission" date="2018-10" db="EMBL/GenBank/DDBJ databases">
        <title>Phylogenomics of Brevibacillus.</title>
        <authorList>
            <person name="Dunlap C."/>
        </authorList>
    </citation>
    <scope>NUCLEOTIDE SEQUENCE [LARGE SCALE GENOMIC DNA]</scope>
    <source>
        <strain evidence="10 11">JCM 15774</strain>
    </source>
</reference>
<dbReference type="PANTHER" id="PTHR11795">
    <property type="entry name" value="BRANCHED-CHAIN AMINO ACID TRANSPORT SYSTEM PERMEASE PROTEIN LIVH"/>
    <property type="match status" value="1"/>
</dbReference>
<keyword evidence="3" id="KW-1003">Cell membrane</keyword>
<dbReference type="AlphaFoldDB" id="A0A3M8D066"/>
<evidence type="ECO:0000256" key="3">
    <source>
        <dbReference type="ARBA" id="ARBA00022475"/>
    </source>
</evidence>
<dbReference type="GO" id="GO:0005886">
    <property type="term" value="C:plasma membrane"/>
    <property type="evidence" value="ECO:0007669"/>
    <property type="project" value="UniProtKB-SubCell"/>
</dbReference>
<evidence type="ECO:0000256" key="5">
    <source>
        <dbReference type="ARBA" id="ARBA00022970"/>
    </source>
</evidence>
<feature type="transmembrane region" description="Helical" evidence="9">
    <location>
        <begin position="271"/>
        <end position="289"/>
    </location>
</feature>
<keyword evidence="11" id="KW-1185">Reference proteome</keyword>
<evidence type="ECO:0000256" key="6">
    <source>
        <dbReference type="ARBA" id="ARBA00022989"/>
    </source>
</evidence>
<evidence type="ECO:0000256" key="7">
    <source>
        <dbReference type="ARBA" id="ARBA00023136"/>
    </source>
</evidence>
<comment type="similarity">
    <text evidence="8">Belongs to the binding-protein-dependent transport system permease family. LivHM subfamily.</text>
</comment>
<evidence type="ECO:0000313" key="10">
    <source>
        <dbReference type="EMBL" id="RNB81466.1"/>
    </source>
</evidence>
<keyword evidence="5" id="KW-0029">Amino-acid transport</keyword>
<dbReference type="CDD" id="cd06582">
    <property type="entry name" value="TM_PBP1_LivH_like"/>
    <property type="match status" value="1"/>
</dbReference>
<keyword evidence="6 9" id="KW-1133">Transmembrane helix</keyword>
<dbReference type="PANTHER" id="PTHR11795:SF445">
    <property type="entry name" value="AMINO ACID ABC TRANSPORTER PERMEASE PROTEIN"/>
    <property type="match status" value="1"/>
</dbReference>
<evidence type="ECO:0000256" key="8">
    <source>
        <dbReference type="ARBA" id="ARBA00037998"/>
    </source>
</evidence>
<dbReference type="Pfam" id="PF02653">
    <property type="entry name" value="BPD_transp_2"/>
    <property type="match status" value="1"/>
</dbReference>
<evidence type="ECO:0000256" key="4">
    <source>
        <dbReference type="ARBA" id="ARBA00022692"/>
    </source>
</evidence>
<name>A0A3M8D066_9BACL</name>